<evidence type="ECO:0000313" key="3">
    <source>
        <dbReference type="EMBL" id="PYY26205.1"/>
    </source>
</evidence>
<gene>
    <name evidence="3" type="ORF">PIL02S_05595</name>
</gene>
<comment type="caution">
    <text evidence="3">The sequence shown here is derived from an EMBL/GenBank/DDBJ whole genome shotgun (WGS) entry which is preliminary data.</text>
</comment>
<reference evidence="3 4" key="1">
    <citation type="submission" date="2018-01" db="EMBL/GenBank/DDBJ databases">
        <title>Genome sequence of the PGP bacterium Paenibacillus illinoisensis E3.</title>
        <authorList>
            <person name="Rolli E."/>
            <person name="Marasco R."/>
            <person name="Bessem C."/>
            <person name="Michoud G."/>
            <person name="Gaiarsa S."/>
            <person name="Borin S."/>
            <person name="Daffonchio D."/>
        </authorList>
    </citation>
    <scope>NUCLEOTIDE SEQUENCE [LARGE SCALE GENOMIC DNA]</scope>
    <source>
        <strain evidence="3 4">E3</strain>
    </source>
</reference>
<dbReference type="InterPro" id="IPR011009">
    <property type="entry name" value="Kinase-like_dom_sf"/>
</dbReference>
<comment type="similarity">
    <text evidence="1">Belongs to the pseudomonas-type ThrB family.</text>
</comment>
<organism evidence="3 4">
    <name type="scientific">Paenibacillus illinoisensis</name>
    <dbReference type="NCBI Taxonomy" id="59845"/>
    <lineage>
        <taxon>Bacteria</taxon>
        <taxon>Bacillati</taxon>
        <taxon>Bacillota</taxon>
        <taxon>Bacilli</taxon>
        <taxon>Bacillales</taxon>
        <taxon>Paenibacillaceae</taxon>
        <taxon>Paenibacillus</taxon>
    </lineage>
</organism>
<dbReference type="OrthoDB" id="4030632at2"/>
<dbReference type="EMBL" id="PRLG01000029">
    <property type="protein sequence ID" value="PYY26205.1"/>
    <property type="molecule type" value="Genomic_DNA"/>
</dbReference>
<dbReference type="Pfam" id="PF01636">
    <property type="entry name" value="APH"/>
    <property type="match status" value="1"/>
</dbReference>
<dbReference type="InterPro" id="IPR002575">
    <property type="entry name" value="Aminoglycoside_PTrfase"/>
</dbReference>
<dbReference type="Gene3D" id="3.90.1200.10">
    <property type="match status" value="1"/>
</dbReference>
<accession>A0A2W0CCY2</accession>
<dbReference type="PANTHER" id="PTHR21064:SF6">
    <property type="entry name" value="AMINOGLYCOSIDE PHOSPHOTRANSFERASE DOMAIN-CONTAINING PROTEIN"/>
    <property type="match status" value="1"/>
</dbReference>
<dbReference type="PANTHER" id="PTHR21064">
    <property type="entry name" value="AMINOGLYCOSIDE PHOSPHOTRANSFERASE DOMAIN-CONTAINING PROTEIN-RELATED"/>
    <property type="match status" value="1"/>
</dbReference>
<dbReference type="Proteomes" id="UP000247459">
    <property type="component" value="Unassembled WGS sequence"/>
</dbReference>
<dbReference type="GO" id="GO:0004413">
    <property type="term" value="F:homoserine kinase activity"/>
    <property type="evidence" value="ECO:0007669"/>
    <property type="project" value="UniProtKB-EC"/>
</dbReference>
<dbReference type="SUPFAM" id="SSF56112">
    <property type="entry name" value="Protein kinase-like (PK-like)"/>
    <property type="match status" value="1"/>
</dbReference>
<dbReference type="InterPro" id="IPR050249">
    <property type="entry name" value="Pseudomonas-type_ThrB"/>
</dbReference>
<keyword evidence="3" id="KW-0808">Transferase</keyword>
<sequence length="343" mass="39612">MKDFFGYDTMEEKKSLLARARNVALTALQQYDLAWGRIQFIHLSDTITYKIETSTPDSYLLRIHSDRWSKEEIQSELLFLQSLDAVDDIHVPVGIASLNGAHVVEMDTIEGYRRPYVTVMKWMEGEHVKGEITGAIVSRMGAMMGRLHEAVSGFSLPPNFVRPVWGADAFRSELVKLERYYNRFLSDQAWTEYQHAIEKILSRLADMDKNEQNYGIIHADLHADNIVFKDGLPYPIDFGRCGFGYFLYDLAGSLIGLYPRERMTFIQGYENVRKLGTDYLRDLECFFIMFMIENYCHHASNPEETSNLVDEQPYAQALIREFLKGNPFLFIPIEPVDVSKVQQ</sequence>
<protein>
    <submittedName>
        <fullName evidence="3">Aminoglycoside phosphotransferase</fullName>
        <ecNumber evidence="3">2.7.1.39</ecNumber>
    </submittedName>
</protein>
<evidence type="ECO:0000259" key="2">
    <source>
        <dbReference type="Pfam" id="PF01636"/>
    </source>
</evidence>
<dbReference type="EC" id="2.7.1.39" evidence="3"/>
<dbReference type="AlphaFoldDB" id="A0A2W0CCY2"/>
<dbReference type="RefSeq" id="WP_110822249.1">
    <property type="nucleotide sequence ID" value="NZ_PRLG01000029.1"/>
</dbReference>
<evidence type="ECO:0000256" key="1">
    <source>
        <dbReference type="ARBA" id="ARBA00038240"/>
    </source>
</evidence>
<proteinExistence type="inferred from homology"/>
<feature type="domain" description="Aminoglycoside phosphotransferase" evidence="2">
    <location>
        <begin position="48"/>
        <end position="272"/>
    </location>
</feature>
<evidence type="ECO:0000313" key="4">
    <source>
        <dbReference type="Proteomes" id="UP000247459"/>
    </source>
</evidence>
<name>A0A2W0CCY2_9BACL</name>